<evidence type="ECO:0000256" key="1">
    <source>
        <dbReference type="ARBA" id="ARBA00008655"/>
    </source>
</evidence>
<dbReference type="OrthoDB" id="186786at2759"/>
<accession>A7SKS7</accession>
<gene>
    <name evidence="6" type="ORF">NEMVEDRAFT_v1g171672</name>
</gene>
<dbReference type="FunCoup" id="A7SKS7">
    <property type="interactions" value="227"/>
</dbReference>
<evidence type="ECO:0000256" key="2">
    <source>
        <dbReference type="ARBA" id="ARBA00022679"/>
    </source>
</evidence>
<evidence type="ECO:0000313" key="6">
    <source>
        <dbReference type="EMBL" id="EDO35690.1"/>
    </source>
</evidence>
<dbReference type="Pfam" id="PF16076">
    <property type="entry name" value="Acyltransf_C"/>
    <property type="match status" value="1"/>
</dbReference>
<keyword evidence="4" id="KW-0472">Membrane</keyword>
<evidence type="ECO:0000256" key="3">
    <source>
        <dbReference type="ARBA" id="ARBA00023315"/>
    </source>
</evidence>
<dbReference type="InParanoid" id="A7SKS7"/>
<dbReference type="InterPro" id="IPR002123">
    <property type="entry name" value="Plipid/glycerol_acylTrfase"/>
</dbReference>
<proteinExistence type="inferred from homology"/>
<dbReference type="HOGENOM" id="CLU_041844_4_0_1"/>
<dbReference type="PhylomeDB" id="A7SKS7"/>
<dbReference type="STRING" id="45351.A7SKS7"/>
<reference evidence="6 7" key="1">
    <citation type="journal article" date="2007" name="Science">
        <title>Sea anemone genome reveals ancestral eumetazoan gene repertoire and genomic organization.</title>
        <authorList>
            <person name="Putnam N.H."/>
            <person name="Srivastava M."/>
            <person name="Hellsten U."/>
            <person name="Dirks B."/>
            <person name="Chapman J."/>
            <person name="Salamov A."/>
            <person name="Terry A."/>
            <person name="Shapiro H."/>
            <person name="Lindquist E."/>
            <person name="Kapitonov V.V."/>
            <person name="Jurka J."/>
            <person name="Genikhovich G."/>
            <person name="Grigoriev I.V."/>
            <person name="Lucas S.M."/>
            <person name="Steele R.E."/>
            <person name="Finnerty J.R."/>
            <person name="Technau U."/>
            <person name="Martindale M.Q."/>
            <person name="Rokhsar D.S."/>
        </authorList>
    </citation>
    <scope>NUCLEOTIDE SEQUENCE [LARGE SCALE GENOMIC DNA]</scope>
    <source>
        <strain evidence="7">CH2 X CH6</strain>
    </source>
</reference>
<feature type="transmembrane region" description="Helical" evidence="4">
    <location>
        <begin position="7"/>
        <end position="27"/>
    </location>
</feature>
<evidence type="ECO:0000256" key="4">
    <source>
        <dbReference type="SAM" id="Phobius"/>
    </source>
</evidence>
<keyword evidence="4" id="KW-1133">Transmembrane helix</keyword>
<organism evidence="6 7">
    <name type="scientific">Nematostella vectensis</name>
    <name type="common">Starlet sea anemone</name>
    <dbReference type="NCBI Taxonomy" id="45351"/>
    <lineage>
        <taxon>Eukaryota</taxon>
        <taxon>Metazoa</taxon>
        <taxon>Cnidaria</taxon>
        <taxon>Anthozoa</taxon>
        <taxon>Hexacorallia</taxon>
        <taxon>Actiniaria</taxon>
        <taxon>Edwardsiidae</taxon>
        <taxon>Nematostella</taxon>
    </lineage>
</organism>
<feature type="transmembrane region" description="Helical" evidence="4">
    <location>
        <begin position="311"/>
        <end position="331"/>
    </location>
</feature>
<dbReference type="GO" id="GO:0036149">
    <property type="term" value="P:phosphatidylinositol acyl-chain remodeling"/>
    <property type="evidence" value="ECO:0000318"/>
    <property type="project" value="GO_Central"/>
</dbReference>
<dbReference type="PANTHER" id="PTHR10983:SF16">
    <property type="entry name" value="LYSOCARDIOLIPIN ACYLTRANSFERASE 1"/>
    <property type="match status" value="1"/>
</dbReference>
<feature type="transmembrane region" description="Helical" evidence="4">
    <location>
        <begin position="47"/>
        <end position="70"/>
    </location>
</feature>
<dbReference type="CDD" id="cd07990">
    <property type="entry name" value="LPLAT_LCLAT1-like"/>
    <property type="match status" value="1"/>
</dbReference>
<dbReference type="SMART" id="SM00563">
    <property type="entry name" value="PlsC"/>
    <property type="match status" value="1"/>
</dbReference>
<dbReference type="eggNOG" id="KOG1505">
    <property type="taxonomic scope" value="Eukaryota"/>
</dbReference>
<dbReference type="SUPFAM" id="SSF69593">
    <property type="entry name" value="Glycerol-3-phosphate (1)-acyltransferase"/>
    <property type="match status" value="1"/>
</dbReference>
<evidence type="ECO:0000313" key="7">
    <source>
        <dbReference type="Proteomes" id="UP000001593"/>
    </source>
</evidence>
<dbReference type="GO" id="GO:0005783">
    <property type="term" value="C:endoplasmic reticulum"/>
    <property type="evidence" value="ECO:0000318"/>
    <property type="project" value="GO_Central"/>
</dbReference>
<keyword evidence="7" id="KW-1185">Reference proteome</keyword>
<dbReference type="AlphaFoldDB" id="A7SKS7"/>
<evidence type="ECO:0000259" key="5">
    <source>
        <dbReference type="SMART" id="SM00563"/>
    </source>
</evidence>
<protein>
    <recommendedName>
        <fullName evidence="5">Phospholipid/glycerol acyltransferase domain-containing protein</fullName>
    </recommendedName>
</protein>
<sequence length="372" mass="44411">MLRNPIGGVLFLLTLYFSSFFGSIFIMGPSLPLLLWHPKWFRWYNDLAIGLWLKLPPAILELVFNVKVYITGERPPRNDRALIVMNHRCRLDWMFYWCVLHRYGQLRHEKIILKDDLKNVPGPGWAMQNSMYIFLRRRWEHDQGYLSSVLQYFKEASYPLQLLIFPEGTNLDIASKAKSDSFAKKNNRPSYEYVLHPRVRGFTFCMEKLGKELLHSIHDVTIGYDVNKSFSERDLLLGTFPKEMHFHIQRHPIGNVNSSNAEEMEKWCCERWEEKENRLKEFYTLGQGFRHFNEEVTAQDSQREGEARTELWQALVFWVAFIFLSFLSVYHILAIRWYFYVVFVFYILQSVLGIGTDKLQLWSHDRQYSRHR</sequence>
<dbReference type="OMA" id="FEWPETT"/>
<dbReference type="Proteomes" id="UP000001593">
    <property type="component" value="Unassembled WGS sequence"/>
</dbReference>
<dbReference type="KEGG" id="nve:5507105"/>
<keyword evidence="3" id="KW-0012">Acyltransferase</keyword>
<name>A7SKS7_NEMVE</name>
<dbReference type="GO" id="GO:0012505">
    <property type="term" value="C:endomembrane system"/>
    <property type="evidence" value="ECO:0000318"/>
    <property type="project" value="GO_Central"/>
</dbReference>
<dbReference type="InterPro" id="IPR032098">
    <property type="entry name" value="Acyltransf_C"/>
</dbReference>
<dbReference type="PANTHER" id="PTHR10983">
    <property type="entry name" value="1-ACYLGLYCEROL-3-PHOSPHATE ACYLTRANSFERASE-RELATED"/>
    <property type="match status" value="1"/>
</dbReference>
<keyword evidence="4" id="KW-0812">Transmembrane</keyword>
<feature type="transmembrane region" description="Helical" evidence="4">
    <location>
        <begin position="337"/>
        <end position="356"/>
    </location>
</feature>
<feature type="domain" description="Phospholipid/glycerol acyltransferase" evidence="5">
    <location>
        <begin position="81"/>
        <end position="203"/>
    </location>
</feature>
<comment type="similarity">
    <text evidence="1">Belongs to the 1-acyl-sn-glycerol-3-phosphate acyltransferase family.</text>
</comment>
<dbReference type="Pfam" id="PF01553">
    <property type="entry name" value="Acyltransferase"/>
    <property type="match status" value="1"/>
</dbReference>
<dbReference type="EMBL" id="DS469691">
    <property type="protein sequence ID" value="EDO35690.1"/>
    <property type="molecule type" value="Genomic_DNA"/>
</dbReference>
<keyword evidence="2" id="KW-0808">Transferase</keyword>
<dbReference type="GO" id="GO:0016746">
    <property type="term" value="F:acyltransferase activity"/>
    <property type="evidence" value="ECO:0000318"/>
    <property type="project" value="GO_Central"/>
</dbReference>